<dbReference type="Proteomes" id="UP000534426">
    <property type="component" value="Unassembled WGS sequence"/>
</dbReference>
<proteinExistence type="predicted"/>
<dbReference type="AlphaFoldDB" id="A0A7K4LEF0"/>
<sequence>MRTTFPIRIPRCVIPIIEELIESHDDAPIAALAVCCLVLYLLTLILTEEISSNTVDTQEVELI</sequence>
<reference evidence="1 2" key="1">
    <citation type="submission" date="2019-09" db="EMBL/GenBank/DDBJ databases">
        <title>Bird 10,000 Genomes (B10K) Project - Family phase.</title>
        <authorList>
            <person name="Zhang G."/>
        </authorList>
    </citation>
    <scope>NUCLEOTIDE SEQUENCE [LARGE SCALE GENOMIC DNA]</scope>
    <source>
        <strain evidence="1">B10K-MSB-37135</strain>
        <tissue evidence="1">Heart</tissue>
    </source>
</reference>
<organism evidence="1 2">
    <name type="scientific">Crypturellus undulatus</name>
    <dbReference type="NCBI Taxonomy" id="48396"/>
    <lineage>
        <taxon>Eukaryota</taxon>
        <taxon>Metazoa</taxon>
        <taxon>Chordata</taxon>
        <taxon>Craniata</taxon>
        <taxon>Vertebrata</taxon>
        <taxon>Euteleostomi</taxon>
        <taxon>Archelosauria</taxon>
        <taxon>Archosauria</taxon>
        <taxon>Dinosauria</taxon>
        <taxon>Saurischia</taxon>
        <taxon>Theropoda</taxon>
        <taxon>Coelurosauria</taxon>
        <taxon>Aves</taxon>
        <taxon>Palaeognathae</taxon>
        <taxon>Tinamiformes</taxon>
        <taxon>Tinamidae</taxon>
        <taxon>Crypturellus</taxon>
    </lineage>
</organism>
<keyword evidence="2" id="KW-1185">Reference proteome</keyword>
<accession>A0A7K4LEF0</accession>
<evidence type="ECO:0000313" key="2">
    <source>
        <dbReference type="Proteomes" id="UP000534426"/>
    </source>
</evidence>
<gene>
    <name evidence="1" type="primary">Mtco2_2</name>
    <name evidence="1" type="ORF">CRYUND_R15483</name>
</gene>
<evidence type="ECO:0000313" key="1">
    <source>
        <dbReference type="EMBL" id="NWJ03085.1"/>
    </source>
</evidence>
<dbReference type="EMBL" id="VWPW01011971">
    <property type="protein sequence ID" value="NWJ03085.1"/>
    <property type="molecule type" value="Genomic_DNA"/>
</dbReference>
<feature type="non-terminal residue" evidence="1">
    <location>
        <position position="1"/>
    </location>
</feature>
<comment type="caution">
    <text evidence="1">The sequence shown here is derived from an EMBL/GenBank/DDBJ whole genome shotgun (WGS) entry which is preliminary data.</text>
</comment>
<protein>
    <submittedName>
        <fullName evidence="1">COX2 oxidase</fullName>
    </submittedName>
</protein>
<feature type="non-terminal residue" evidence="1">
    <location>
        <position position="63"/>
    </location>
</feature>
<name>A0A7K4LEF0_9AVES</name>